<reference evidence="1 2" key="1">
    <citation type="submission" date="2016-10" db="EMBL/GenBank/DDBJ databases">
        <authorList>
            <person name="de Groot N.N."/>
        </authorList>
    </citation>
    <scope>NUCLEOTIDE SEQUENCE [LARGE SCALE GENOMIC DNA]</scope>
    <source>
        <strain evidence="1 2">RK1</strain>
    </source>
</reference>
<dbReference type="EMBL" id="FOQO01000003">
    <property type="protein sequence ID" value="SFI29552.1"/>
    <property type="molecule type" value="Genomic_DNA"/>
</dbReference>
<dbReference type="RefSeq" id="WP_090625986.1">
    <property type="nucleotide sequence ID" value="NZ_FOQO01000003.1"/>
</dbReference>
<evidence type="ECO:0000313" key="1">
    <source>
        <dbReference type="EMBL" id="SFI29552.1"/>
    </source>
</evidence>
<dbReference type="Proteomes" id="UP000198670">
    <property type="component" value="Unassembled WGS sequence"/>
</dbReference>
<protein>
    <submittedName>
        <fullName evidence="1">Uncharacterized protein</fullName>
    </submittedName>
</protein>
<accession>A0A1I3H1V5</accession>
<keyword evidence="2" id="KW-1185">Reference proteome</keyword>
<sequence>MTKTYTSKHASQDIIRKLERDAIRLDLDDELFYDFLKSDMNALLRQPRSSSIHRIISYSKAGQVSLM</sequence>
<organism evidence="1 2">
    <name type="scientific">Parapedobacter indicus</name>
    <dbReference type="NCBI Taxonomy" id="1477437"/>
    <lineage>
        <taxon>Bacteria</taxon>
        <taxon>Pseudomonadati</taxon>
        <taxon>Bacteroidota</taxon>
        <taxon>Sphingobacteriia</taxon>
        <taxon>Sphingobacteriales</taxon>
        <taxon>Sphingobacteriaceae</taxon>
        <taxon>Parapedobacter</taxon>
    </lineage>
</organism>
<dbReference type="AlphaFoldDB" id="A0A1I3H1V5"/>
<proteinExistence type="predicted"/>
<name>A0A1I3H1V5_9SPHI</name>
<evidence type="ECO:0000313" key="2">
    <source>
        <dbReference type="Proteomes" id="UP000198670"/>
    </source>
</evidence>
<gene>
    <name evidence="1" type="ORF">SAMN05444682_103190</name>
</gene>
<dbReference type="STRING" id="1477437.SAMN05444682_103190"/>